<dbReference type="InterPro" id="IPR001579">
    <property type="entry name" value="Glyco_hydro_18_chit_AS"/>
</dbReference>
<evidence type="ECO:0000313" key="16">
    <source>
        <dbReference type="EMBL" id="ALI93564.1"/>
    </source>
</evidence>
<dbReference type="GO" id="GO:0006032">
    <property type="term" value="P:chitin catabolic process"/>
    <property type="evidence" value="ECO:0007669"/>
    <property type="project" value="UniProtKB-KW"/>
</dbReference>
<feature type="domain" description="GH18" evidence="15">
    <location>
        <begin position="35"/>
        <end position="397"/>
    </location>
</feature>
<comment type="catalytic activity">
    <reaction evidence="1">
        <text>Random endo-hydrolysis of N-acetyl-beta-D-glucosaminide (1-&gt;4)-beta-linkages in chitin and chitodextrins.</text>
        <dbReference type="EC" id="3.2.1.14"/>
    </reaction>
</comment>
<dbReference type="InterPro" id="IPR017853">
    <property type="entry name" value="GH"/>
</dbReference>
<sequence>MTDASRKKKSTKGCQSNCNLEPTPQGAKNSNGALEKVVAYYEGWSATRSCHTFPPSALPIQALTHVNLAFAYIQPETFKITPMDSSVPESVYLQTASVRGLKIQNPDLKVFVSIGGWTFSDNDTSTQPVFGDVAKSQANREAFASNLITFMREYGFDGVDLDWEYPGAPDRGGQEQDGEHYVELLTTLRRDFDASGQAYGLTFTAPSSYWYLRWFSIERMAAYADWINLMTYDLHGTWDSTDPIGSIIQAHTNLTEIKDAASLLWRNNVPPEKVVLGLGFYGRSFQLQNRDCTKPGCPFAGAATKGDCTDNGGTLAYFEIQDIISKQKPDVIWDKEDAVKYIVYGSDKDQWVSFDDKDTFQQKVKYANDTGLGGVMIWSIDQDTDDFTALEGLLGRSIPVTVDLEKKSIATAESWSSQNGQKCKMTECLNDSDKGSWGRGWAMAPNGDAFKDNCGKGKNKYVSNTLPLHRLCCKAYSPAFVPTRGGPLLTMDRSSAQMTRCRVLAHGEEVSLAAHVMVSATPTRSLCFTLSTGLAVVANLAGRLSAANRIHGSSSWALVASPTMRNVLAASQKFLGDTHLTTPVSGQEGNSVDSGTCWEIEMTTDDLGQSYSQCGAGWLNRKKVLCCKPPDGSITPFLPVELSKVFPDLPPAGDTPIFDIQSIQSYGGSREAFGWVLIDGPPSVVSSLSKRDGSHAEFLDCEPSRKQDMRTYIARYVCRSSDNTSNCHDVHLGGAPGTVVRLPEECGYATWGVVHDIYPARNQTVQGELMKRLPTHSEVYEIEFSYDFTRVKRGAGDVYVRIDYGDINDYWEKVVKAAPVNGNKRDVDGRLDKRFWSSISKAWNNKTLPGSGEYSLEISKEKFSSLIYQKDDSSSCNSGGWLSVSLAGTAQSSIRWGFSMVGTISPTLDFSEAYGFFDSKLLLDASLLVDGRGSLDMNGSTKLAPLFSSDISKFAFSHPGIVSFSPKMNVAVAMSGSGLFDGHSPIISGCRNFAVNFKAMTDGNVRVNSPGLGDLAGDMQEYTYNNAFSGHVSGSTSGSQGTILGVQVRPRSWIDVDVYDFGSSLAAGNIQFSAELPHQVRVNTNGGLLMVTDGSEKVVAEAFSVGISDWESRGGSAQLLGHNQSPAVLYSGSGDDPPDRRPPKWNGHSVLTGDYITCSSTKKLVCPMLGNMSIWDPDILIDPDTGSSYEKRSLFNTLNFSENELRDLHLRGTGSARTYTITTPSGTTFVITSHSYPNGQNGAYLILQNPDAGYHTLIDASDCENIEFTENGDPNLEKFVTEHIMELSYMAELLEFSLSGFSTRADGSVHIASAKPVDATFVDTNGYLQTPWNRWAANNPSTTTPLDDMWAAFGDINNPGRLVNAEAAFNGLKMRVWRGHAPFSEATIQDNSWLDTSESTGFNHATQFTGAIRNVIAVFEYLNSNTVNTNLADVHNSILDILQRFDGAVEALTSHTITMADFHVDLFRNVVIPRLESVELWVERQIQRLTAAWEQVQSQPMSSSRAAEVALILEALKQLKKRAEDSILFDLSRVRTS</sequence>
<evidence type="ECO:0000256" key="7">
    <source>
        <dbReference type="ARBA" id="ARBA00023024"/>
    </source>
</evidence>
<dbReference type="GO" id="GO:0005576">
    <property type="term" value="C:extracellular region"/>
    <property type="evidence" value="ECO:0007669"/>
    <property type="project" value="UniProtKB-SubCell"/>
</dbReference>
<dbReference type="InterPro" id="IPR011583">
    <property type="entry name" value="Chitinase_II/V-like_cat"/>
</dbReference>
<keyword evidence="8" id="KW-0843">Virulence</keyword>
<proteinExistence type="inferred from homology"/>
<feature type="region of interest" description="Disordered" evidence="14">
    <location>
        <begin position="1"/>
        <end position="28"/>
    </location>
</feature>
<keyword evidence="5" id="KW-0964">Secreted</keyword>
<comment type="subcellular location">
    <subcellularLocation>
        <location evidence="2">Secreted</location>
    </subcellularLocation>
</comment>
<dbReference type="Pfam" id="PF00704">
    <property type="entry name" value="Glyco_hydro_18"/>
    <property type="match status" value="1"/>
</dbReference>
<dbReference type="GO" id="GO:0008843">
    <property type="term" value="F:endochitinase activity"/>
    <property type="evidence" value="ECO:0007669"/>
    <property type="project" value="UniProtKB-EC"/>
</dbReference>
<dbReference type="SUPFAM" id="SSF54556">
    <property type="entry name" value="Chitinase insertion domain"/>
    <property type="match status" value="1"/>
</dbReference>
<dbReference type="EMBL" id="KT630122">
    <property type="protein sequence ID" value="ALI93564.1"/>
    <property type="molecule type" value="Genomic_DNA"/>
</dbReference>
<protein>
    <recommendedName>
        <fullName evidence="4">chitinase</fullName>
        <ecNumber evidence="4">3.2.1.14</ecNumber>
    </recommendedName>
</protein>
<reference evidence="17" key="2">
    <citation type="journal article" date="2016" name="BMC Genomics">
        <title>Genome sequence and comparative analysis of clavicipitaceous insect-pathogenic fungus Aschersonia badia with Metarhizium spp.</title>
        <authorList>
            <person name="Agrawal Y."/>
            <person name="Narwani T."/>
            <person name="Subramanian S."/>
        </authorList>
    </citation>
    <scope>NUCLEOTIDE SEQUENCE</scope>
    <source>
        <strain evidence="17">MTCC 10142</strain>
    </source>
</reference>
<evidence type="ECO:0000256" key="6">
    <source>
        <dbReference type="ARBA" id="ARBA00022801"/>
    </source>
</evidence>
<feature type="compositionally biased region" description="Polar residues" evidence="14">
    <location>
        <begin position="12"/>
        <end position="28"/>
    </location>
</feature>
<evidence type="ECO:0000256" key="5">
    <source>
        <dbReference type="ARBA" id="ARBA00022525"/>
    </source>
</evidence>
<keyword evidence="7" id="KW-0146">Chitin degradation</keyword>
<reference evidence="16" key="1">
    <citation type="submission" date="2015-08" db="EMBL/GenBank/DDBJ databases">
        <title>Genome sequence and comparative analysis of clavicipitaceous insect-pathogenic fungus Aschersonia badia with Metarhizium spp.</title>
        <authorList>
            <person name="Agrawal Y."/>
            <person name="Narwani T."/>
            <person name="Subramanian S."/>
        </authorList>
    </citation>
    <scope>NUCLEOTIDE SEQUENCE</scope>
    <source>
        <strain evidence="16">MTCC 10142</strain>
    </source>
</reference>
<dbReference type="SMART" id="SM00636">
    <property type="entry name" value="Glyco_18"/>
    <property type="match status" value="1"/>
</dbReference>
<keyword evidence="11 13" id="KW-0326">Glycosidase</keyword>
<keyword evidence="6 13" id="KW-0378">Hydrolase</keyword>
<evidence type="ECO:0000256" key="2">
    <source>
        <dbReference type="ARBA" id="ARBA00004613"/>
    </source>
</evidence>
<dbReference type="Gene3D" id="3.10.50.10">
    <property type="match status" value="1"/>
</dbReference>
<dbReference type="InterPro" id="IPR029070">
    <property type="entry name" value="Chitinase_insertion_sf"/>
</dbReference>
<organism evidence="16">
    <name type="scientific">Hypocrella siamensis</name>
    <dbReference type="NCBI Taxonomy" id="696354"/>
    <lineage>
        <taxon>Eukaryota</taxon>
        <taxon>Fungi</taxon>
        <taxon>Dikarya</taxon>
        <taxon>Ascomycota</taxon>
        <taxon>Pezizomycotina</taxon>
        <taxon>Sordariomycetes</taxon>
        <taxon>Hypocreomycetidae</taxon>
        <taxon>Hypocreales</taxon>
        <taxon>Clavicipitaceae</taxon>
        <taxon>Hypocrella</taxon>
    </lineage>
</organism>
<feature type="compositionally biased region" description="Basic residues" evidence="14">
    <location>
        <begin position="1"/>
        <end position="11"/>
    </location>
</feature>
<accession>A0A0P0BUL1</accession>
<dbReference type="GO" id="GO:0008061">
    <property type="term" value="F:chitin binding"/>
    <property type="evidence" value="ECO:0007669"/>
    <property type="project" value="InterPro"/>
</dbReference>
<dbReference type="InterPro" id="IPR001223">
    <property type="entry name" value="Glyco_hydro18_cat"/>
</dbReference>
<keyword evidence="12" id="KW-0624">Polysaccharide degradation</keyword>
<dbReference type="InterPro" id="IPR050314">
    <property type="entry name" value="Glycosyl_Hydrlase_18"/>
</dbReference>
<dbReference type="EMBL" id="KU202573">
    <property type="protein sequence ID" value="ANH56483.1"/>
    <property type="molecule type" value="Genomic_DNA"/>
</dbReference>
<keyword evidence="9" id="KW-1015">Disulfide bond</keyword>
<evidence type="ECO:0000256" key="13">
    <source>
        <dbReference type="RuleBase" id="RU000489"/>
    </source>
</evidence>
<evidence type="ECO:0000256" key="10">
    <source>
        <dbReference type="ARBA" id="ARBA00023277"/>
    </source>
</evidence>
<dbReference type="GO" id="GO:0000272">
    <property type="term" value="P:polysaccharide catabolic process"/>
    <property type="evidence" value="ECO:0007669"/>
    <property type="project" value="UniProtKB-KW"/>
</dbReference>
<dbReference type="EC" id="3.2.1.14" evidence="4"/>
<dbReference type="PROSITE" id="PS51910">
    <property type="entry name" value="GH18_2"/>
    <property type="match status" value="1"/>
</dbReference>
<name>A0A0P0BUL1_9HYPO</name>
<keyword evidence="10" id="KW-0119">Carbohydrate metabolism</keyword>
<dbReference type="Gene3D" id="3.20.20.80">
    <property type="entry name" value="Glycosidases"/>
    <property type="match status" value="1"/>
</dbReference>
<evidence type="ECO:0000256" key="4">
    <source>
        <dbReference type="ARBA" id="ARBA00012729"/>
    </source>
</evidence>
<evidence type="ECO:0000256" key="9">
    <source>
        <dbReference type="ARBA" id="ARBA00023157"/>
    </source>
</evidence>
<evidence type="ECO:0000313" key="17">
    <source>
        <dbReference type="EMBL" id="ANH56483.1"/>
    </source>
</evidence>
<comment type="similarity">
    <text evidence="3">Belongs to the glycosyl hydrolase 18 family. Chitinase class V subfamily.</text>
</comment>
<evidence type="ECO:0000256" key="8">
    <source>
        <dbReference type="ARBA" id="ARBA00023026"/>
    </source>
</evidence>
<dbReference type="FunFam" id="3.10.50.10:FF:000001">
    <property type="entry name" value="Chitinase 3-like 1"/>
    <property type="match status" value="1"/>
</dbReference>
<dbReference type="PANTHER" id="PTHR11177:SF397">
    <property type="entry name" value="CHITINASE"/>
    <property type="match status" value="1"/>
</dbReference>
<evidence type="ECO:0000256" key="3">
    <source>
        <dbReference type="ARBA" id="ARBA00008682"/>
    </source>
</evidence>
<evidence type="ECO:0000256" key="14">
    <source>
        <dbReference type="SAM" id="MobiDB-lite"/>
    </source>
</evidence>
<evidence type="ECO:0000256" key="1">
    <source>
        <dbReference type="ARBA" id="ARBA00000822"/>
    </source>
</evidence>
<dbReference type="PANTHER" id="PTHR11177">
    <property type="entry name" value="CHITINASE"/>
    <property type="match status" value="1"/>
</dbReference>
<dbReference type="PROSITE" id="PS01095">
    <property type="entry name" value="GH18_1"/>
    <property type="match status" value="1"/>
</dbReference>
<dbReference type="SUPFAM" id="SSF51445">
    <property type="entry name" value="(Trans)glycosidases"/>
    <property type="match status" value="1"/>
</dbReference>
<evidence type="ECO:0000256" key="11">
    <source>
        <dbReference type="ARBA" id="ARBA00023295"/>
    </source>
</evidence>
<evidence type="ECO:0000259" key="15">
    <source>
        <dbReference type="PROSITE" id="PS51910"/>
    </source>
</evidence>
<evidence type="ECO:0000256" key="12">
    <source>
        <dbReference type="ARBA" id="ARBA00023326"/>
    </source>
</evidence>